<dbReference type="Proteomes" id="UP000199564">
    <property type="component" value="Unassembled WGS sequence"/>
</dbReference>
<dbReference type="Gene3D" id="1.20.1440.60">
    <property type="entry name" value="23S rRNA-intervening sequence"/>
    <property type="match status" value="1"/>
</dbReference>
<gene>
    <name evidence="1" type="ORF">SAMN04488519_11371</name>
</gene>
<dbReference type="InterPro" id="IPR012657">
    <property type="entry name" value="23S_rRNA-intervening_sequence"/>
</dbReference>
<organism evidence="1 2">
    <name type="scientific">Algoriphagus ornithinivorans</name>
    <dbReference type="NCBI Taxonomy" id="226506"/>
    <lineage>
        <taxon>Bacteria</taxon>
        <taxon>Pseudomonadati</taxon>
        <taxon>Bacteroidota</taxon>
        <taxon>Cytophagia</taxon>
        <taxon>Cytophagales</taxon>
        <taxon>Cyclobacteriaceae</taxon>
        <taxon>Algoriphagus</taxon>
    </lineage>
</organism>
<proteinExistence type="predicted"/>
<evidence type="ECO:0000313" key="1">
    <source>
        <dbReference type="EMBL" id="SFO75435.1"/>
    </source>
</evidence>
<keyword evidence="2" id="KW-1185">Reference proteome</keyword>
<dbReference type="RefSeq" id="WP_091655585.1">
    <property type="nucleotide sequence ID" value="NZ_FOVW01000013.1"/>
</dbReference>
<dbReference type="Pfam" id="PF05635">
    <property type="entry name" value="23S_rRNA_IVP"/>
    <property type="match status" value="1"/>
</dbReference>
<name>A0A1I5JRQ2_9BACT</name>
<dbReference type="CDD" id="cd16377">
    <property type="entry name" value="23S_rRNA_IVP_like"/>
    <property type="match status" value="1"/>
</dbReference>
<dbReference type="EMBL" id="FOVW01000013">
    <property type="protein sequence ID" value="SFO75435.1"/>
    <property type="molecule type" value="Genomic_DNA"/>
</dbReference>
<accession>A0A1I5JRQ2</accession>
<evidence type="ECO:0000313" key="2">
    <source>
        <dbReference type="Proteomes" id="UP000199564"/>
    </source>
</evidence>
<dbReference type="NCBIfam" id="TIGR02436">
    <property type="entry name" value="four helix bundle protein"/>
    <property type="match status" value="1"/>
</dbReference>
<dbReference type="InterPro" id="IPR036583">
    <property type="entry name" value="23S_rRNA_IVS_sf"/>
</dbReference>
<dbReference type="SUPFAM" id="SSF158446">
    <property type="entry name" value="IVS-encoded protein-like"/>
    <property type="match status" value="1"/>
</dbReference>
<dbReference type="PANTHER" id="PTHR38471">
    <property type="entry name" value="FOUR HELIX BUNDLE PROTEIN"/>
    <property type="match status" value="1"/>
</dbReference>
<sequence>MDEFIPHFKFEKLQIWQKAMDFGDAVFELSKSFPKDELYNLISQSRRAADSIALNIAEGSISQSNPEFTRFLNYAIRSLAEVVTCLHKAKRREYISQDDFTVLYKESFHIMNMLQSFKSKLN</sequence>
<protein>
    <submittedName>
        <fullName evidence="1">Four helix bundle protein</fullName>
    </submittedName>
</protein>
<dbReference type="PANTHER" id="PTHR38471:SF2">
    <property type="entry name" value="FOUR HELIX BUNDLE PROTEIN"/>
    <property type="match status" value="1"/>
</dbReference>
<dbReference type="STRING" id="226506.SAMN04488519_11371"/>
<dbReference type="AlphaFoldDB" id="A0A1I5JRQ2"/>
<reference evidence="2" key="1">
    <citation type="submission" date="2016-10" db="EMBL/GenBank/DDBJ databases">
        <authorList>
            <person name="Varghese N."/>
            <person name="Submissions S."/>
        </authorList>
    </citation>
    <scope>NUCLEOTIDE SEQUENCE [LARGE SCALE GENOMIC DNA]</scope>
    <source>
        <strain evidence="2">DSM 15282</strain>
    </source>
</reference>